<evidence type="ECO:0000256" key="1">
    <source>
        <dbReference type="SAM" id="MobiDB-lite"/>
    </source>
</evidence>
<dbReference type="AlphaFoldDB" id="A0A2S8GQU8"/>
<keyword evidence="2" id="KW-0732">Signal</keyword>
<organism evidence="3 4">
    <name type="scientific">Blastopirellula marina</name>
    <dbReference type="NCBI Taxonomy" id="124"/>
    <lineage>
        <taxon>Bacteria</taxon>
        <taxon>Pseudomonadati</taxon>
        <taxon>Planctomycetota</taxon>
        <taxon>Planctomycetia</taxon>
        <taxon>Pirellulales</taxon>
        <taxon>Pirellulaceae</taxon>
        <taxon>Blastopirellula</taxon>
    </lineage>
</organism>
<feature type="region of interest" description="Disordered" evidence="1">
    <location>
        <begin position="94"/>
        <end position="138"/>
    </location>
</feature>
<evidence type="ECO:0000313" key="3">
    <source>
        <dbReference type="EMBL" id="PQO46741.1"/>
    </source>
</evidence>
<feature type="signal peptide" evidence="2">
    <location>
        <begin position="1"/>
        <end position="25"/>
    </location>
</feature>
<dbReference type="RefSeq" id="WP_105334867.1">
    <property type="nucleotide sequence ID" value="NZ_PUHZ01000008.1"/>
</dbReference>
<sequence length="138" mass="14899">MVLVRLTALLLAFSLFGLSVQPAQAGWGWFGRWTGEFWGNGYHAPNSHWSEATIRSSQYGVSTGEVYVPGQIDHLPRLWHLPFMPPPTEAIPVDNCPTCRGGAGEPTLHSLPPQSVEPLLNQPPALEPVPALPAGRGA</sequence>
<comment type="caution">
    <text evidence="3">The sequence shown here is derived from an EMBL/GenBank/DDBJ whole genome shotgun (WGS) entry which is preliminary data.</text>
</comment>
<reference evidence="3 4" key="1">
    <citation type="submission" date="2018-02" db="EMBL/GenBank/DDBJ databases">
        <title>Comparative genomes isolates from brazilian mangrove.</title>
        <authorList>
            <person name="Araujo J.E."/>
            <person name="Taketani R.G."/>
            <person name="Silva M.C.P."/>
            <person name="Loureco M.V."/>
            <person name="Andreote F.D."/>
        </authorList>
    </citation>
    <scope>NUCLEOTIDE SEQUENCE [LARGE SCALE GENOMIC DNA]</scope>
    <source>
        <strain evidence="3 4">Nap-Phe MGV</strain>
    </source>
</reference>
<dbReference type="OrthoDB" id="292003at2"/>
<evidence type="ECO:0000256" key="2">
    <source>
        <dbReference type="SAM" id="SignalP"/>
    </source>
</evidence>
<evidence type="ECO:0000313" key="4">
    <source>
        <dbReference type="Proteomes" id="UP000237819"/>
    </source>
</evidence>
<dbReference type="Proteomes" id="UP000237819">
    <property type="component" value="Unassembled WGS sequence"/>
</dbReference>
<protein>
    <submittedName>
        <fullName evidence="3">Uncharacterized protein</fullName>
    </submittedName>
</protein>
<feature type="chain" id="PRO_5015460737" evidence="2">
    <location>
        <begin position="26"/>
        <end position="138"/>
    </location>
</feature>
<proteinExistence type="predicted"/>
<accession>A0A2S8GQU8</accession>
<dbReference type="EMBL" id="PUHZ01000008">
    <property type="protein sequence ID" value="PQO46741.1"/>
    <property type="molecule type" value="Genomic_DNA"/>
</dbReference>
<gene>
    <name evidence="3" type="ORF">C5Y93_07880</name>
</gene>
<name>A0A2S8GQU8_9BACT</name>